<protein>
    <recommendedName>
        <fullName evidence="1">Planctomycete extracellular domain-containing protein</fullName>
    </recommendedName>
</protein>
<dbReference type="EMBL" id="CP036432">
    <property type="protein sequence ID" value="QDV84075.1"/>
    <property type="molecule type" value="Genomic_DNA"/>
</dbReference>
<dbReference type="InterPro" id="IPR011506">
    <property type="entry name" value="Planctomycete_extracellular"/>
</dbReference>
<name>A0ABX5XPZ0_9BACT</name>
<dbReference type="Gene3D" id="1.10.1330.10">
    <property type="entry name" value="Dockerin domain"/>
    <property type="match status" value="1"/>
</dbReference>
<dbReference type="PROSITE" id="PS00018">
    <property type="entry name" value="EF_HAND_1"/>
    <property type="match status" value="1"/>
</dbReference>
<accession>A0ABX5XPZ0</accession>
<organism evidence="2 3">
    <name type="scientific">Stieleria magnilauensis</name>
    <dbReference type="NCBI Taxonomy" id="2527963"/>
    <lineage>
        <taxon>Bacteria</taxon>
        <taxon>Pseudomonadati</taxon>
        <taxon>Planctomycetota</taxon>
        <taxon>Planctomycetia</taxon>
        <taxon>Pirellulales</taxon>
        <taxon>Pirellulaceae</taxon>
        <taxon>Stieleria</taxon>
    </lineage>
</organism>
<proteinExistence type="predicted"/>
<dbReference type="InterPro" id="IPR036439">
    <property type="entry name" value="Dockerin_dom_sf"/>
</dbReference>
<evidence type="ECO:0000313" key="2">
    <source>
        <dbReference type="EMBL" id="QDV84075.1"/>
    </source>
</evidence>
<dbReference type="Proteomes" id="UP000318081">
    <property type="component" value="Chromosome"/>
</dbReference>
<sequence>MFAAVGRTAGPSRVGRGNGRRRLRVESLEKRYLLAAALDADAGLDARPDAGLDARPDAGLDAIAVGASLPETESVFWQDRSVEIRRGQWVVQFDRRATAGPQSGDRADALANAQAWLQRRQPKQVISVDADIERRLYEFDDLLIRSAMLHAFENSPNVVSVEPNYRVAVDAARIRTAEGTAMIRDYVWGQQNVDAFFRLFGDTDGDRDVHGQDYGRFGLSFLKSGTDPAFNPHLDSDGDGDVDGQDYGRFGLNFLKRLGDAIR</sequence>
<evidence type="ECO:0000259" key="1">
    <source>
        <dbReference type="Pfam" id="PF07595"/>
    </source>
</evidence>
<dbReference type="Pfam" id="PF07595">
    <property type="entry name" value="Planc_extracel"/>
    <property type="match status" value="1"/>
</dbReference>
<dbReference type="InterPro" id="IPR018247">
    <property type="entry name" value="EF_Hand_1_Ca_BS"/>
</dbReference>
<keyword evidence="3" id="KW-1185">Reference proteome</keyword>
<evidence type="ECO:0000313" key="3">
    <source>
        <dbReference type="Proteomes" id="UP000318081"/>
    </source>
</evidence>
<reference evidence="2 3" key="1">
    <citation type="submission" date="2019-02" db="EMBL/GenBank/DDBJ databases">
        <title>Deep-cultivation of Planctomycetes and their phenomic and genomic characterization uncovers novel biology.</title>
        <authorList>
            <person name="Wiegand S."/>
            <person name="Jogler M."/>
            <person name="Boedeker C."/>
            <person name="Pinto D."/>
            <person name="Vollmers J."/>
            <person name="Rivas-Marin E."/>
            <person name="Kohn T."/>
            <person name="Peeters S.H."/>
            <person name="Heuer A."/>
            <person name="Rast P."/>
            <person name="Oberbeckmann S."/>
            <person name="Bunk B."/>
            <person name="Jeske O."/>
            <person name="Meyerdierks A."/>
            <person name="Storesund J.E."/>
            <person name="Kallscheuer N."/>
            <person name="Luecker S."/>
            <person name="Lage O.M."/>
            <person name="Pohl T."/>
            <person name="Merkel B.J."/>
            <person name="Hornburger P."/>
            <person name="Mueller R.-W."/>
            <person name="Bruemmer F."/>
            <person name="Labrenz M."/>
            <person name="Spormann A.M."/>
            <person name="Op den Camp H."/>
            <person name="Overmann J."/>
            <person name="Amann R."/>
            <person name="Jetten M.S.M."/>
            <person name="Mascher T."/>
            <person name="Medema M.H."/>
            <person name="Devos D.P."/>
            <person name="Kaster A.-K."/>
            <person name="Ovreas L."/>
            <person name="Rohde M."/>
            <person name="Galperin M.Y."/>
            <person name="Jogler C."/>
        </authorList>
    </citation>
    <scope>NUCLEOTIDE SEQUENCE [LARGE SCALE GENOMIC DNA]</scope>
    <source>
        <strain evidence="2 3">TBK1r</strain>
    </source>
</reference>
<gene>
    <name evidence="2" type="ORF">TBK1r_30200</name>
</gene>
<feature type="domain" description="Planctomycete extracellular" evidence="1">
    <location>
        <begin position="19"/>
        <end position="37"/>
    </location>
</feature>